<proteinExistence type="predicted"/>
<organism evidence="1 2">
    <name type="scientific">Catharanthus roseus</name>
    <name type="common">Madagascar periwinkle</name>
    <name type="synonym">Vinca rosea</name>
    <dbReference type="NCBI Taxonomy" id="4058"/>
    <lineage>
        <taxon>Eukaryota</taxon>
        <taxon>Viridiplantae</taxon>
        <taxon>Streptophyta</taxon>
        <taxon>Embryophyta</taxon>
        <taxon>Tracheophyta</taxon>
        <taxon>Spermatophyta</taxon>
        <taxon>Magnoliopsida</taxon>
        <taxon>eudicotyledons</taxon>
        <taxon>Gunneridae</taxon>
        <taxon>Pentapetalae</taxon>
        <taxon>asterids</taxon>
        <taxon>lamiids</taxon>
        <taxon>Gentianales</taxon>
        <taxon>Apocynaceae</taxon>
        <taxon>Rauvolfioideae</taxon>
        <taxon>Vinceae</taxon>
        <taxon>Catharanthinae</taxon>
        <taxon>Catharanthus</taxon>
    </lineage>
</organism>
<name>A0ACC0ARD6_CATRO</name>
<comment type="caution">
    <text evidence="1">The sequence shown here is derived from an EMBL/GenBank/DDBJ whole genome shotgun (WGS) entry which is preliminary data.</text>
</comment>
<evidence type="ECO:0000313" key="2">
    <source>
        <dbReference type="Proteomes" id="UP001060085"/>
    </source>
</evidence>
<gene>
    <name evidence="1" type="ORF">M9H77_22330</name>
</gene>
<keyword evidence="2" id="KW-1185">Reference proteome</keyword>
<reference evidence="2" key="1">
    <citation type="journal article" date="2023" name="Nat. Plants">
        <title>Single-cell RNA sequencing provides a high-resolution roadmap for understanding the multicellular compartmentation of specialized metabolism.</title>
        <authorList>
            <person name="Sun S."/>
            <person name="Shen X."/>
            <person name="Li Y."/>
            <person name="Li Y."/>
            <person name="Wang S."/>
            <person name="Li R."/>
            <person name="Zhang H."/>
            <person name="Shen G."/>
            <person name="Guo B."/>
            <person name="Wei J."/>
            <person name="Xu J."/>
            <person name="St-Pierre B."/>
            <person name="Chen S."/>
            <person name="Sun C."/>
        </authorList>
    </citation>
    <scope>NUCLEOTIDE SEQUENCE [LARGE SCALE GENOMIC DNA]</scope>
</reference>
<protein>
    <submittedName>
        <fullName evidence="1">Uncharacterized protein</fullName>
    </submittedName>
</protein>
<accession>A0ACC0ARD6</accession>
<evidence type="ECO:0000313" key="1">
    <source>
        <dbReference type="EMBL" id="KAI5663007.1"/>
    </source>
</evidence>
<dbReference type="EMBL" id="CM044705">
    <property type="protein sequence ID" value="KAI5663007.1"/>
    <property type="molecule type" value="Genomic_DNA"/>
</dbReference>
<sequence length="187" mass="20848">MNKARRHTRRGGRQYSRTGCRGVVAKGATSTLAGLAREDGRGLHTVGTVCPTASTEGTMGRYMIRQVLGEAKYQELKFRLTVCNRYRGAWGRQQQLHVFGSFGIFHNGLQGLYRERERRLWGYMQQAQERFTSFMTSFISQCGVQLDLVPTLFPHFLPSDDDTISQPPTGPPSCPPLSPAPPPQAST</sequence>
<dbReference type="Proteomes" id="UP001060085">
    <property type="component" value="Linkage Group LG05"/>
</dbReference>